<dbReference type="PANTHER" id="PTHR39178">
    <property type="entry name" value="HYPOTHETICAL RIBOSOME-ASSOCIATED PROTEIN"/>
    <property type="match status" value="1"/>
</dbReference>
<dbReference type="InterPro" id="IPR036764">
    <property type="entry name" value="Peptidase_Prp_sf"/>
</dbReference>
<evidence type="ECO:0000256" key="3">
    <source>
        <dbReference type="ARBA" id="ARBA00022801"/>
    </source>
</evidence>
<evidence type="ECO:0000256" key="2">
    <source>
        <dbReference type="ARBA" id="ARBA00022670"/>
    </source>
</evidence>
<sequence>MVFLCKNLGSDILIELKVRDHEITVTGHANYAEYGKDIVCASVSILMQNLVKSIHDLTNDEIEYDLRAGQAFIKYRNLSEKSKTLIDSFFIGICSIADAYPDYVRIV</sequence>
<dbReference type="Pfam" id="PF04327">
    <property type="entry name" value="Peptidase_Prp"/>
    <property type="match status" value="1"/>
</dbReference>
<proteinExistence type="predicted"/>
<keyword evidence="2" id="KW-0645">Protease</keyword>
<dbReference type="GO" id="GO:0006508">
    <property type="term" value="P:proteolysis"/>
    <property type="evidence" value="ECO:0007669"/>
    <property type="project" value="UniProtKB-KW"/>
</dbReference>
<dbReference type="CDD" id="cd16332">
    <property type="entry name" value="Prp-like"/>
    <property type="match status" value="1"/>
</dbReference>
<dbReference type="InterPro" id="IPR007422">
    <property type="entry name" value="Peptidase_Prp"/>
</dbReference>
<name>A0A8S5PXM2_9CAUD</name>
<dbReference type="Gene3D" id="3.30.70.1490">
    <property type="entry name" value="Cysteine protease Prp"/>
    <property type="match status" value="1"/>
</dbReference>
<dbReference type="SUPFAM" id="SSF118010">
    <property type="entry name" value="TM1457-like"/>
    <property type="match status" value="1"/>
</dbReference>
<dbReference type="EMBL" id="BK015525">
    <property type="protein sequence ID" value="DAE11052.1"/>
    <property type="molecule type" value="Genomic_DNA"/>
</dbReference>
<accession>A0A8S5PXM2</accession>
<organism evidence="5">
    <name type="scientific">Myoviridae sp. ctzwE5</name>
    <dbReference type="NCBI Taxonomy" id="2825214"/>
    <lineage>
        <taxon>Viruses</taxon>
        <taxon>Duplodnaviria</taxon>
        <taxon>Heunggongvirae</taxon>
        <taxon>Uroviricota</taxon>
        <taxon>Caudoviricetes</taxon>
    </lineage>
</organism>
<protein>
    <submittedName>
        <fullName evidence="5">YsxB-like protein</fullName>
    </submittedName>
</protein>
<dbReference type="GO" id="GO:0008234">
    <property type="term" value="F:cysteine-type peptidase activity"/>
    <property type="evidence" value="ECO:0007669"/>
    <property type="project" value="UniProtKB-KW"/>
</dbReference>
<reference evidence="5" key="1">
    <citation type="journal article" date="2021" name="Proc. Natl. Acad. Sci. U.S.A.">
        <title>A Catalog of Tens of Thousands of Viruses from Human Metagenomes Reveals Hidden Associations with Chronic Diseases.</title>
        <authorList>
            <person name="Tisza M.J."/>
            <person name="Buck C.B."/>
        </authorList>
    </citation>
    <scope>NUCLEOTIDE SEQUENCE</scope>
    <source>
        <strain evidence="5">CtzwE5</strain>
    </source>
</reference>
<dbReference type="GO" id="GO:0042254">
    <property type="term" value="P:ribosome biogenesis"/>
    <property type="evidence" value="ECO:0007669"/>
    <property type="project" value="UniProtKB-KW"/>
</dbReference>
<keyword evidence="3" id="KW-0378">Hydrolase</keyword>
<dbReference type="PANTHER" id="PTHR39178:SF1">
    <property type="entry name" value="RIBOSOMAL-PROCESSING CYSTEINE PROTEASE PRP"/>
    <property type="match status" value="1"/>
</dbReference>
<keyword evidence="1" id="KW-0690">Ribosome biogenesis</keyword>
<keyword evidence="4" id="KW-0788">Thiol protease</keyword>
<evidence type="ECO:0000313" key="5">
    <source>
        <dbReference type="EMBL" id="DAE11052.1"/>
    </source>
</evidence>
<evidence type="ECO:0000256" key="4">
    <source>
        <dbReference type="ARBA" id="ARBA00022807"/>
    </source>
</evidence>
<evidence type="ECO:0000256" key="1">
    <source>
        <dbReference type="ARBA" id="ARBA00022517"/>
    </source>
</evidence>